<dbReference type="AlphaFoldDB" id="A0A178MN25"/>
<keyword evidence="3" id="KW-0560">Oxidoreductase</keyword>
<dbReference type="GO" id="GO:0005737">
    <property type="term" value="C:cytoplasm"/>
    <property type="evidence" value="ECO:0007669"/>
    <property type="project" value="TreeGrafter"/>
</dbReference>
<dbReference type="GO" id="GO:0008379">
    <property type="term" value="F:thioredoxin peroxidase activity"/>
    <property type="evidence" value="ECO:0007669"/>
    <property type="project" value="TreeGrafter"/>
</dbReference>
<proteinExistence type="predicted"/>
<organism evidence="7 8">
    <name type="scientific">Magnetospirillum moscoviense</name>
    <dbReference type="NCBI Taxonomy" id="1437059"/>
    <lineage>
        <taxon>Bacteria</taxon>
        <taxon>Pseudomonadati</taxon>
        <taxon>Pseudomonadota</taxon>
        <taxon>Alphaproteobacteria</taxon>
        <taxon>Rhodospirillales</taxon>
        <taxon>Rhodospirillaceae</taxon>
        <taxon>Magnetospirillum</taxon>
    </lineage>
</organism>
<dbReference type="InterPro" id="IPR029024">
    <property type="entry name" value="TerB-like"/>
</dbReference>
<evidence type="ECO:0000256" key="3">
    <source>
        <dbReference type="ARBA" id="ARBA00023002"/>
    </source>
</evidence>
<reference evidence="7 8" key="1">
    <citation type="submission" date="2016-04" db="EMBL/GenBank/DDBJ databases">
        <title>Draft genome sequence of freshwater magnetotactic bacteria Magnetospirillum marisnigri SP-1 and Magnetospirillum moscoviense BB-1.</title>
        <authorList>
            <person name="Koziaeva V."/>
            <person name="Dziuba M.V."/>
            <person name="Ivanov T.M."/>
            <person name="Kuznetsov B."/>
            <person name="Grouzdev D.S."/>
        </authorList>
    </citation>
    <scope>NUCLEOTIDE SEQUENCE [LARGE SCALE GENOMIC DNA]</scope>
    <source>
        <strain evidence="7 8">BB-1</strain>
    </source>
</reference>
<dbReference type="Pfam" id="PF08534">
    <property type="entry name" value="Redoxin"/>
    <property type="match status" value="1"/>
</dbReference>
<dbReference type="InterPro" id="IPR050924">
    <property type="entry name" value="Peroxiredoxin_BCP/PrxQ"/>
</dbReference>
<dbReference type="SUPFAM" id="SSF52833">
    <property type="entry name" value="Thioredoxin-like"/>
    <property type="match status" value="1"/>
</dbReference>
<keyword evidence="2" id="KW-0049">Antioxidant</keyword>
<gene>
    <name evidence="7" type="ORF">A6A05_02340</name>
</gene>
<evidence type="ECO:0000313" key="7">
    <source>
        <dbReference type="EMBL" id="OAN50069.1"/>
    </source>
</evidence>
<protein>
    <recommendedName>
        <fullName evidence="6">Redoxin domain-containing protein</fullName>
    </recommendedName>
</protein>
<keyword evidence="4" id="KW-1015">Disulfide bond</keyword>
<keyword evidence="5" id="KW-0676">Redox-active center</keyword>
<dbReference type="GO" id="GO:0045454">
    <property type="term" value="P:cell redox homeostasis"/>
    <property type="evidence" value="ECO:0007669"/>
    <property type="project" value="TreeGrafter"/>
</dbReference>
<evidence type="ECO:0000256" key="1">
    <source>
        <dbReference type="ARBA" id="ARBA00022559"/>
    </source>
</evidence>
<dbReference type="PANTHER" id="PTHR42801:SF21">
    <property type="entry name" value="BCPB PROTEIN"/>
    <property type="match status" value="1"/>
</dbReference>
<dbReference type="InterPro" id="IPR013740">
    <property type="entry name" value="Redoxin"/>
</dbReference>
<evidence type="ECO:0000256" key="2">
    <source>
        <dbReference type="ARBA" id="ARBA00022862"/>
    </source>
</evidence>
<comment type="caution">
    <text evidence="7">The sequence shown here is derived from an EMBL/GenBank/DDBJ whole genome shotgun (WGS) entry which is preliminary data.</text>
</comment>
<sequence>MLLMAYRMVAADGVVRKEESSLLDALRHELSIPAPRREHYVAGPDLTTLANRRAQMAAMLKLSAIAYSDRDFHPEEVRTMVRFGKSLNLSSEDMKAIDSWGRRHEALVREATELIGELDDPSQVLADALSGSTDDGAADGLAGKPVPSLRLPIATGGDKDLSQARDTRLVVACYSVTAGFSQKLPPEWRTIPDAQDSSEELVGLRNKHEAIRNAGAELYALSAQTPDFQKELALRLGLKFPLLSDSQFSFAKAMGLPTIDVGPMTMLRRLTLVISHGIVEHVFYPVFPPDSHAEQVLDWLTANPAA</sequence>
<evidence type="ECO:0000259" key="6">
    <source>
        <dbReference type="Pfam" id="PF08534"/>
    </source>
</evidence>
<dbReference type="GO" id="GO:0034599">
    <property type="term" value="P:cellular response to oxidative stress"/>
    <property type="evidence" value="ECO:0007669"/>
    <property type="project" value="TreeGrafter"/>
</dbReference>
<name>A0A178MN25_9PROT</name>
<accession>A0A178MN25</accession>
<dbReference type="InterPro" id="IPR036249">
    <property type="entry name" value="Thioredoxin-like_sf"/>
</dbReference>
<evidence type="ECO:0000256" key="5">
    <source>
        <dbReference type="ARBA" id="ARBA00023284"/>
    </source>
</evidence>
<dbReference type="Gene3D" id="3.40.30.10">
    <property type="entry name" value="Glutaredoxin"/>
    <property type="match status" value="1"/>
</dbReference>
<evidence type="ECO:0000313" key="8">
    <source>
        <dbReference type="Proteomes" id="UP000078543"/>
    </source>
</evidence>
<dbReference type="EMBL" id="LWQU01000141">
    <property type="protein sequence ID" value="OAN50069.1"/>
    <property type="molecule type" value="Genomic_DNA"/>
</dbReference>
<keyword evidence="8" id="KW-1185">Reference proteome</keyword>
<dbReference type="Gene3D" id="1.10.3680.10">
    <property type="entry name" value="TerB-like"/>
    <property type="match status" value="1"/>
</dbReference>
<evidence type="ECO:0000256" key="4">
    <source>
        <dbReference type="ARBA" id="ARBA00023157"/>
    </source>
</evidence>
<dbReference type="STRING" id="1437059.A6A05_02340"/>
<dbReference type="Proteomes" id="UP000078543">
    <property type="component" value="Unassembled WGS sequence"/>
</dbReference>
<dbReference type="PANTHER" id="PTHR42801">
    <property type="entry name" value="THIOREDOXIN-DEPENDENT PEROXIDE REDUCTASE"/>
    <property type="match status" value="1"/>
</dbReference>
<keyword evidence="1" id="KW-0575">Peroxidase</keyword>
<feature type="domain" description="Redoxin" evidence="6">
    <location>
        <begin position="142"/>
        <end position="297"/>
    </location>
</feature>
<dbReference type="SUPFAM" id="SSF158682">
    <property type="entry name" value="TerB-like"/>
    <property type="match status" value="1"/>
</dbReference>